<dbReference type="SUPFAM" id="SSF81624">
    <property type="entry name" value="N-terminal domain of MutM-like DNA repair proteins"/>
    <property type="match status" value="1"/>
</dbReference>
<reference evidence="17" key="1">
    <citation type="submission" date="2020-10" db="EMBL/GenBank/DDBJ databases">
        <title>Sequencing the genomes of 1000 actinobacteria strains.</title>
        <authorList>
            <person name="Klenk H.-P."/>
        </authorList>
    </citation>
    <scope>NUCLEOTIDE SEQUENCE</scope>
    <source>
        <strain evidence="17">DSM 45354</strain>
    </source>
</reference>
<keyword evidence="6 14" id="KW-0863">Zinc-finger</keyword>
<dbReference type="Pfam" id="PF01149">
    <property type="entry name" value="Fapy_DNA_glyco"/>
    <property type="match status" value="1"/>
</dbReference>
<dbReference type="InterPro" id="IPR012319">
    <property type="entry name" value="FPG_cat"/>
</dbReference>
<accession>A0A927MQM8</accession>
<evidence type="ECO:0000256" key="10">
    <source>
        <dbReference type="ARBA" id="ARBA00023204"/>
    </source>
</evidence>
<dbReference type="InterPro" id="IPR000214">
    <property type="entry name" value="Znf_DNA_glyclase/AP_lyase"/>
</dbReference>
<evidence type="ECO:0000256" key="9">
    <source>
        <dbReference type="ARBA" id="ARBA00023125"/>
    </source>
</evidence>
<feature type="domain" description="Formamidopyrimidine-DNA glycosylase catalytic" evidence="16">
    <location>
        <begin position="2"/>
        <end position="98"/>
    </location>
</feature>
<evidence type="ECO:0000256" key="4">
    <source>
        <dbReference type="ARBA" id="ARBA00022723"/>
    </source>
</evidence>
<name>A0A927MQM8_9ACTN</name>
<dbReference type="Gene3D" id="3.20.190.10">
    <property type="entry name" value="MutM-like, N-terminal"/>
    <property type="match status" value="1"/>
</dbReference>
<evidence type="ECO:0000313" key="17">
    <source>
        <dbReference type="EMBL" id="MBE1605105.1"/>
    </source>
</evidence>
<dbReference type="InterPro" id="IPR015886">
    <property type="entry name" value="H2TH_FPG"/>
</dbReference>
<evidence type="ECO:0000256" key="11">
    <source>
        <dbReference type="ARBA" id="ARBA00023239"/>
    </source>
</evidence>
<gene>
    <name evidence="17" type="ORF">HEB94_001953</name>
</gene>
<comment type="cofactor">
    <cofactor evidence="2">
        <name>Zn(2+)</name>
        <dbReference type="ChEBI" id="CHEBI:29105"/>
    </cofactor>
</comment>
<dbReference type="CDD" id="cd08973">
    <property type="entry name" value="BaFpgNei_N_1"/>
    <property type="match status" value="1"/>
</dbReference>
<dbReference type="Pfam" id="PF06827">
    <property type="entry name" value="zf-FPG_IleRS"/>
    <property type="match status" value="1"/>
</dbReference>
<dbReference type="GO" id="GO:0003684">
    <property type="term" value="F:damaged DNA binding"/>
    <property type="evidence" value="ECO:0007669"/>
    <property type="project" value="InterPro"/>
</dbReference>
<keyword evidence="12" id="KW-0511">Multifunctional enzyme</keyword>
<dbReference type="GO" id="GO:0006284">
    <property type="term" value="P:base-excision repair"/>
    <property type="evidence" value="ECO:0007669"/>
    <property type="project" value="InterPro"/>
</dbReference>
<dbReference type="GO" id="GO:0140078">
    <property type="term" value="F:class I DNA-(apurinic or apyrimidinic site) endonuclease activity"/>
    <property type="evidence" value="ECO:0007669"/>
    <property type="project" value="UniProtKB-EC"/>
</dbReference>
<keyword evidence="10" id="KW-0234">DNA repair</keyword>
<evidence type="ECO:0000259" key="16">
    <source>
        <dbReference type="PROSITE" id="PS51068"/>
    </source>
</evidence>
<evidence type="ECO:0000256" key="6">
    <source>
        <dbReference type="ARBA" id="ARBA00022771"/>
    </source>
</evidence>
<dbReference type="SUPFAM" id="SSF46946">
    <property type="entry name" value="S13-like H2TH domain"/>
    <property type="match status" value="1"/>
</dbReference>
<dbReference type="AlphaFoldDB" id="A0A927MQM8"/>
<dbReference type="Gene3D" id="1.10.8.50">
    <property type="match status" value="1"/>
</dbReference>
<dbReference type="EC" id="3.2.2.23" evidence="17"/>
<comment type="similarity">
    <text evidence="3">Belongs to the FPG family.</text>
</comment>
<feature type="domain" description="FPG-type" evidence="15">
    <location>
        <begin position="243"/>
        <end position="277"/>
    </location>
</feature>
<keyword evidence="18" id="KW-1185">Reference proteome</keyword>
<keyword evidence="13 17" id="KW-0326">Glycosidase</keyword>
<comment type="caution">
    <text evidence="17">The sequence shown here is derived from an EMBL/GenBank/DDBJ whole genome shotgun (WGS) entry which is preliminary data.</text>
</comment>
<comment type="catalytic activity">
    <reaction evidence="1">
        <text>Hydrolysis of DNA containing ring-opened 7-methylguanine residues, releasing 2,6-diamino-4-hydroxy-5-(N-methyl)formamidopyrimidine.</text>
        <dbReference type="EC" id="3.2.2.23"/>
    </reaction>
</comment>
<keyword evidence="5" id="KW-0227">DNA damage</keyword>
<evidence type="ECO:0000256" key="1">
    <source>
        <dbReference type="ARBA" id="ARBA00001668"/>
    </source>
</evidence>
<dbReference type="Pfam" id="PF06831">
    <property type="entry name" value="H2TH"/>
    <property type="match status" value="1"/>
</dbReference>
<evidence type="ECO:0000256" key="7">
    <source>
        <dbReference type="ARBA" id="ARBA00022801"/>
    </source>
</evidence>
<evidence type="ECO:0000256" key="2">
    <source>
        <dbReference type="ARBA" id="ARBA00001947"/>
    </source>
</evidence>
<dbReference type="SMART" id="SM00898">
    <property type="entry name" value="Fapy_DNA_glyco"/>
    <property type="match status" value="1"/>
</dbReference>
<keyword evidence="8" id="KW-0862">Zinc</keyword>
<dbReference type="RefSeq" id="WP_192749496.1">
    <property type="nucleotide sequence ID" value="NZ_BAABJL010000030.1"/>
</dbReference>
<keyword evidence="4" id="KW-0479">Metal-binding</keyword>
<evidence type="ECO:0000256" key="12">
    <source>
        <dbReference type="ARBA" id="ARBA00023268"/>
    </source>
</evidence>
<evidence type="ECO:0000259" key="15">
    <source>
        <dbReference type="PROSITE" id="PS51066"/>
    </source>
</evidence>
<dbReference type="PROSITE" id="PS51068">
    <property type="entry name" value="FPG_CAT"/>
    <property type="match status" value="1"/>
</dbReference>
<evidence type="ECO:0000256" key="14">
    <source>
        <dbReference type="PROSITE-ProRule" id="PRU00391"/>
    </source>
</evidence>
<keyword evidence="11 17" id="KW-0456">Lyase</keyword>
<dbReference type="Proteomes" id="UP000638648">
    <property type="component" value="Unassembled WGS sequence"/>
</dbReference>
<dbReference type="GO" id="GO:0034039">
    <property type="term" value="F:8-oxo-7,8-dihydroguanine DNA N-glycosylase activity"/>
    <property type="evidence" value="ECO:0007669"/>
    <property type="project" value="TreeGrafter"/>
</dbReference>
<evidence type="ECO:0000256" key="5">
    <source>
        <dbReference type="ARBA" id="ARBA00022763"/>
    </source>
</evidence>
<dbReference type="SMART" id="SM01232">
    <property type="entry name" value="H2TH"/>
    <property type="match status" value="1"/>
</dbReference>
<dbReference type="PROSITE" id="PS51066">
    <property type="entry name" value="ZF_FPG_2"/>
    <property type="match status" value="1"/>
</dbReference>
<organism evidence="17 18">
    <name type="scientific">Actinopolymorpha pittospori</name>
    <dbReference type="NCBI Taxonomy" id="648752"/>
    <lineage>
        <taxon>Bacteria</taxon>
        <taxon>Bacillati</taxon>
        <taxon>Actinomycetota</taxon>
        <taxon>Actinomycetes</taxon>
        <taxon>Propionibacteriales</taxon>
        <taxon>Actinopolymorphaceae</taxon>
        <taxon>Actinopolymorpha</taxon>
    </lineage>
</organism>
<dbReference type="PANTHER" id="PTHR22993:SF9">
    <property type="entry name" value="FORMAMIDOPYRIMIDINE-DNA GLYCOSYLASE"/>
    <property type="match status" value="1"/>
</dbReference>
<dbReference type="InterPro" id="IPR010979">
    <property type="entry name" value="Ribosomal_uS13-like_H2TH"/>
</dbReference>
<proteinExistence type="inferred from homology"/>
<evidence type="ECO:0000256" key="3">
    <source>
        <dbReference type="ARBA" id="ARBA00009409"/>
    </source>
</evidence>
<dbReference type="SUPFAM" id="SSF57716">
    <property type="entry name" value="Glucocorticoid receptor-like (DNA-binding domain)"/>
    <property type="match status" value="1"/>
</dbReference>
<evidence type="ECO:0000313" key="18">
    <source>
        <dbReference type="Proteomes" id="UP000638648"/>
    </source>
</evidence>
<dbReference type="GO" id="GO:0008270">
    <property type="term" value="F:zinc ion binding"/>
    <property type="evidence" value="ECO:0007669"/>
    <property type="project" value="UniProtKB-KW"/>
</dbReference>
<keyword evidence="9" id="KW-0238">DNA-binding</keyword>
<protein>
    <submittedName>
        <fullName evidence="17">Formamidopyrimidine-DNA glycosylase</fullName>
        <ecNumber evidence="17">3.2.2.23</ecNumber>
        <ecNumber evidence="17">4.2.99.18</ecNumber>
    </submittedName>
</protein>
<dbReference type="PANTHER" id="PTHR22993">
    <property type="entry name" value="FORMAMIDOPYRIMIDINE-DNA GLYCOSYLASE"/>
    <property type="match status" value="1"/>
</dbReference>
<dbReference type="EMBL" id="JADBEM010000001">
    <property type="protein sequence ID" value="MBE1605105.1"/>
    <property type="molecule type" value="Genomic_DNA"/>
</dbReference>
<evidence type="ECO:0000256" key="13">
    <source>
        <dbReference type="ARBA" id="ARBA00023295"/>
    </source>
</evidence>
<dbReference type="InterPro" id="IPR010663">
    <property type="entry name" value="Znf_FPG/IleRS"/>
</dbReference>
<sequence>MPELPEVEALADFLREEAVGRSVTRVDAVAISALKTFQPPITDLVGRTVTAVGRHGKFLDLTMHVDGADDLHFVTHLARAGWLRWSTSLADKPPRPGKGPLALRVHLGDGVGFDLTEAGTQKRLAIYVVPDPALVPGVARLGPDPLGSDFTAERLAEILRAAGRSQLKGVLTDQARIAGIGNAYSDEILHAARLSPFKPANGLSEEDNAGLYAAIHGVLTDAAGRARGLAAKELKSEKKTNLAVHGRTGQPCPVCGDTVREVSFADSSLQYCPTCQTGGKPLADRRLSRLLK</sequence>
<dbReference type="EC" id="4.2.99.18" evidence="17"/>
<evidence type="ECO:0000256" key="8">
    <source>
        <dbReference type="ARBA" id="ARBA00022833"/>
    </source>
</evidence>
<keyword evidence="7 17" id="KW-0378">Hydrolase</keyword>
<dbReference type="InterPro" id="IPR035937">
    <property type="entry name" value="FPG_N"/>
</dbReference>